<evidence type="ECO:0000256" key="1">
    <source>
        <dbReference type="SAM" id="SignalP"/>
    </source>
</evidence>
<evidence type="ECO:0000313" key="2">
    <source>
        <dbReference type="EMBL" id="VVE55333.1"/>
    </source>
</evidence>
<protein>
    <submittedName>
        <fullName evidence="2">Uncharacterized protein</fullName>
    </submittedName>
</protein>
<dbReference type="EMBL" id="CABPSE010000029">
    <property type="protein sequence ID" value="VVE55333.1"/>
    <property type="molecule type" value="Genomic_DNA"/>
</dbReference>
<reference evidence="2 3" key="1">
    <citation type="submission" date="2019-08" db="EMBL/GenBank/DDBJ databases">
        <authorList>
            <person name="Peeters C."/>
        </authorList>
    </citation>
    <scope>NUCLEOTIDE SEQUENCE [LARGE SCALE GENOMIC DNA]</scope>
    <source>
        <strain evidence="2 3">LMG 31111</strain>
    </source>
</reference>
<feature type="chain" id="PRO_5022691304" evidence="1">
    <location>
        <begin position="21"/>
        <end position="168"/>
    </location>
</feature>
<dbReference type="AlphaFoldDB" id="A0A5E4Z576"/>
<evidence type="ECO:0000313" key="3">
    <source>
        <dbReference type="Proteomes" id="UP000383971"/>
    </source>
</evidence>
<sequence>MLKSSVAVLLTLAIPFGAHAMPVFKVTADETVVCTTAADLHIATRSPEKALPTSCRKVQSGFAFEALNRTAAYDWPDDITKTDLLIYGRELAGANESGAPRYLNVLRSDVSPVLDEKGALVEAKCDYPHTFVTNSLRAAPDGKLYLKQGKVTIKCVNGEMRQIYQPLN</sequence>
<proteinExistence type="predicted"/>
<dbReference type="Proteomes" id="UP000383971">
    <property type="component" value="Unassembled WGS sequence"/>
</dbReference>
<dbReference type="RefSeq" id="WP_150587251.1">
    <property type="nucleotide sequence ID" value="NZ_CABPSE010000029.1"/>
</dbReference>
<name>A0A5E4Z576_9BURK</name>
<organism evidence="2 3">
    <name type="scientific">Pandoraea communis</name>
    <dbReference type="NCBI Taxonomy" id="2508297"/>
    <lineage>
        <taxon>Bacteria</taxon>
        <taxon>Pseudomonadati</taxon>
        <taxon>Pseudomonadota</taxon>
        <taxon>Betaproteobacteria</taxon>
        <taxon>Burkholderiales</taxon>
        <taxon>Burkholderiaceae</taxon>
        <taxon>Pandoraea</taxon>
    </lineage>
</organism>
<keyword evidence="3" id="KW-1185">Reference proteome</keyword>
<gene>
    <name evidence="2" type="ORF">PCO31111_05034</name>
</gene>
<accession>A0A5E4Z576</accession>
<feature type="signal peptide" evidence="1">
    <location>
        <begin position="1"/>
        <end position="20"/>
    </location>
</feature>
<keyword evidence="1" id="KW-0732">Signal</keyword>